<reference evidence="3" key="1">
    <citation type="submission" date="2016-11" db="UniProtKB">
        <authorList>
            <consortium name="WormBaseParasite"/>
        </authorList>
    </citation>
    <scope>IDENTIFICATION</scope>
</reference>
<dbReference type="WBParaSite" id="L893_g1343.t1">
    <property type="protein sequence ID" value="L893_g1343.t1"/>
    <property type="gene ID" value="L893_g1343"/>
</dbReference>
<name>A0A1I7Y763_9BILA</name>
<dbReference type="AlphaFoldDB" id="A0A1I7Y763"/>
<feature type="compositionally biased region" description="Basic and acidic residues" evidence="1">
    <location>
        <begin position="1"/>
        <end position="12"/>
    </location>
</feature>
<evidence type="ECO:0000313" key="2">
    <source>
        <dbReference type="Proteomes" id="UP000095287"/>
    </source>
</evidence>
<sequence>MRPTQTKKEPKSRLLRKGAASTLAPSTKIVSSLQSRRARHVLTNHHRLWGATTVTFTIPRPFTALLALLSANLCSCVLGEPPARRRRSPAYRVRDTL</sequence>
<feature type="region of interest" description="Disordered" evidence="1">
    <location>
        <begin position="1"/>
        <end position="30"/>
    </location>
</feature>
<evidence type="ECO:0000313" key="3">
    <source>
        <dbReference type="WBParaSite" id="L893_g1343.t1"/>
    </source>
</evidence>
<dbReference type="Proteomes" id="UP000095287">
    <property type="component" value="Unplaced"/>
</dbReference>
<accession>A0A1I7Y763</accession>
<organism evidence="2 3">
    <name type="scientific">Steinernema glaseri</name>
    <dbReference type="NCBI Taxonomy" id="37863"/>
    <lineage>
        <taxon>Eukaryota</taxon>
        <taxon>Metazoa</taxon>
        <taxon>Ecdysozoa</taxon>
        <taxon>Nematoda</taxon>
        <taxon>Chromadorea</taxon>
        <taxon>Rhabditida</taxon>
        <taxon>Tylenchina</taxon>
        <taxon>Panagrolaimomorpha</taxon>
        <taxon>Strongyloidoidea</taxon>
        <taxon>Steinernematidae</taxon>
        <taxon>Steinernema</taxon>
    </lineage>
</organism>
<keyword evidence="2" id="KW-1185">Reference proteome</keyword>
<evidence type="ECO:0000256" key="1">
    <source>
        <dbReference type="SAM" id="MobiDB-lite"/>
    </source>
</evidence>
<protein>
    <submittedName>
        <fullName evidence="3">Uncharacterized protein</fullName>
    </submittedName>
</protein>
<proteinExistence type="predicted"/>